<evidence type="ECO:0000313" key="1">
    <source>
        <dbReference type="EMBL" id="USS45374.1"/>
    </source>
</evidence>
<protein>
    <recommendedName>
        <fullName evidence="3">Chemotaxis protein</fullName>
    </recommendedName>
</protein>
<proteinExistence type="predicted"/>
<gene>
    <name evidence="1" type="ORF">NFI99_27740</name>
</gene>
<organism evidence="1 2">
    <name type="scientific">Burkholderia glumae</name>
    <name type="common">Pseudomonas glumae</name>
    <dbReference type="NCBI Taxonomy" id="337"/>
    <lineage>
        <taxon>Bacteria</taxon>
        <taxon>Pseudomonadati</taxon>
        <taxon>Pseudomonadota</taxon>
        <taxon>Betaproteobacteria</taxon>
        <taxon>Burkholderiales</taxon>
        <taxon>Burkholderiaceae</taxon>
        <taxon>Burkholderia</taxon>
    </lineage>
</organism>
<name>A0ABY5BH60_BURGL</name>
<sequence>MTGRTSPFEVCGLKPIRQDSEGPLFDPAEAATMIANSINANTNYFQRKTKAMNTDFAKAESATQDAITLFERSLSRMVEAEKQVAESTKKAAGSVRKSANELGDTMQRLLKTADIDRLERYATVLERMAAAMHTLSTLEIDGKLDRIVSAMR</sequence>
<keyword evidence="2" id="KW-1185">Reference proteome</keyword>
<evidence type="ECO:0000313" key="2">
    <source>
        <dbReference type="Proteomes" id="UP001056386"/>
    </source>
</evidence>
<evidence type="ECO:0008006" key="3">
    <source>
        <dbReference type="Google" id="ProtNLM"/>
    </source>
</evidence>
<dbReference type="RefSeq" id="WP_186015373.1">
    <property type="nucleotide sequence ID" value="NZ_CP099587.1"/>
</dbReference>
<dbReference type="EMBL" id="CP099587">
    <property type="protein sequence ID" value="USS45374.1"/>
    <property type="molecule type" value="Genomic_DNA"/>
</dbReference>
<dbReference type="Proteomes" id="UP001056386">
    <property type="component" value="Chromosome 1"/>
</dbReference>
<accession>A0ABY5BH60</accession>
<reference evidence="1" key="1">
    <citation type="submission" date="2022-06" db="EMBL/GenBank/DDBJ databases">
        <title>Draft genome sequence of Burkholderia glumae strain GR20004 isolated from rice panicle showing bacterial panicle blight.</title>
        <authorList>
            <person name="Choi S.Y."/>
            <person name="Lee Y.H."/>
        </authorList>
    </citation>
    <scope>NUCLEOTIDE SEQUENCE</scope>
    <source>
        <strain evidence="1">GR20004</strain>
    </source>
</reference>